<comment type="caution">
    <text evidence="1">The sequence shown here is derived from an EMBL/GenBank/DDBJ whole genome shotgun (WGS) entry which is preliminary data.</text>
</comment>
<name>A0ABQ3J5B7_9PSEU</name>
<dbReference type="RefSeq" id="WP_191246280.1">
    <property type="nucleotide sequence ID" value="NZ_BNAU01000004.1"/>
</dbReference>
<evidence type="ECO:0000313" key="2">
    <source>
        <dbReference type="Proteomes" id="UP000605897"/>
    </source>
</evidence>
<accession>A0ABQ3J5B7</accession>
<proteinExistence type="predicted"/>
<reference evidence="2" key="1">
    <citation type="journal article" date="2019" name="Int. J. Syst. Evol. Microbiol.">
        <title>The Global Catalogue of Microorganisms (GCM) 10K type strain sequencing project: providing services to taxonomists for standard genome sequencing and annotation.</title>
        <authorList>
            <consortium name="The Broad Institute Genomics Platform"/>
            <consortium name="The Broad Institute Genome Sequencing Center for Infectious Disease"/>
            <person name="Wu L."/>
            <person name="Ma J."/>
        </authorList>
    </citation>
    <scope>NUCLEOTIDE SEQUENCE [LARGE SCALE GENOMIC DNA]</scope>
    <source>
        <strain evidence="2">CGMCC 4.7677</strain>
    </source>
</reference>
<gene>
    <name evidence="1" type="ORF">GCM10017786_42450</name>
</gene>
<dbReference type="EMBL" id="BNAU01000004">
    <property type="protein sequence ID" value="GHF04162.1"/>
    <property type="molecule type" value="Genomic_DNA"/>
</dbReference>
<sequence length="72" mass="7713">MAVLKPPVTLVAPVLESPLPARARRPAGPVAYEPKLYGWRCYTVEPEATDADGNHDGLVVKGSQDTTFAHSP</sequence>
<evidence type="ECO:0000313" key="1">
    <source>
        <dbReference type="EMBL" id="GHF04162.1"/>
    </source>
</evidence>
<keyword evidence="2" id="KW-1185">Reference proteome</keyword>
<organism evidence="1 2">
    <name type="scientific">Amycolatopsis deserti</name>
    <dbReference type="NCBI Taxonomy" id="185696"/>
    <lineage>
        <taxon>Bacteria</taxon>
        <taxon>Bacillati</taxon>
        <taxon>Actinomycetota</taxon>
        <taxon>Actinomycetes</taxon>
        <taxon>Pseudonocardiales</taxon>
        <taxon>Pseudonocardiaceae</taxon>
        <taxon>Amycolatopsis</taxon>
    </lineage>
</organism>
<protein>
    <submittedName>
        <fullName evidence="1">Uncharacterized protein</fullName>
    </submittedName>
</protein>
<dbReference type="Proteomes" id="UP000605897">
    <property type="component" value="Unassembled WGS sequence"/>
</dbReference>